<proteinExistence type="predicted"/>
<accession>A0A6G0Q380</accession>
<evidence type="ECO:0000256" key="1">
    <source>
        <dbReference type="SAM" id="MobiDB-lite"/>
    </source>
</evidence>
<name>A0A6G0Q380_9STRA</name>
<evidence type="ECO:0000313" key="3">
    <source>
        <dbReference type="Proteomes" id="UP000486351"/>
    </source>
</evidence>
<comment type="caution">
    <text evidence="2">The sequence shown here is derived from an EMBL/GenBank/DDBJ whole genome shotgun (WGS) entry which is preliminary data.</text>
</comment>
<feature type="region of interest" description="Disordered" evidence="1">
    <location>
        <begin position="1"/>
        <end position="32"/>
    </location>
</feature>
<protein>
    <submittedName>
        <fullName evidence="2">Uncharacterized protein</fullName>
    </submittedName>
</protein>
<dbReference type="AlphaFoldDB" id="A0A6G0Q380"/>
<evidence type="ECO:0000313" key="2">
    <source>
        <dbReference type="EMBL" id="KAE9267942.1"/>
    </source>
</evidence>
<dbReference type="Proteomes" id="UP000486351">
    <property type="component" value="Unassembled WGS sequence"/>
</dbReference>
<organism evidence="2 3">
    <name type="scientific">Phytophthora fragariae</name>
    <dbReference type="NCBI Taxonomy" id="53985"/>
    <lineage>
        <taxon>Eukaryota</taxon>
        <taxon>Sar</taxon>
        <taxon>Stramenopiles</taxon>
        <taxon>Oomycota</taxon>
        <taxon>Peronosporomycetes</taxon>
        <taxon>Peronosporales</taxon>
        <taxon>Peronosporaceae</taxon>
        <taxon>Phytophthora</taxon>
    </lineage>
</organism>
<gene>
    <name evidence="2" type="ORF">PF008_g31237</name>
</gene>
<reference evidence="2 3" key="1">
    <citation type="submission" date="2018-09" db="EMBL/GenBank/DDBJ databases">
        <title>Genomic investigation of the strawberry pathogen Phytophthora fragariae indicates pathogenicity is determined by transcriptional variation in three key races.</title>
        <authorList>
            <person name="Adams T.M."/>
            <person name="Armitage A.D."/>
            <person name="Sobczyk M.K."/>
            <person name="Bates H.J."/>
            <person name="Dunwell J.M."/>
            <person name="Nellist C.F."/>
            <person name="Harrison R.J."/>
        </authorList>
    </citation>
    <scope>NUCLEOTIDE SEQUENCE [LARGE SCALE GENOMIC DNA]</scope>
    <source>
        <strain evidence="2 3">NOV-77</strain>
    </source>
</reference>
<sequence length="189" mass="20958">MTGSSSGGSPEPSAAGARRAPARQVRMPHRGANTTGGWARLIVCRNQDALPGRASFCGMSSVNNALKKRDFLNTKSMRPVLLNLKQQRPQEDHGHFQDGAYTMQARHLALQLCGNQLVFMNKKFKAGPTKRIQRDVASRKSVLPFIGRRPGQREGTWRCIVSASVSYKHLFIESDSYPYFPNSVKKLSA</sequence>
<feature type="compositionally biased region" description="Low complexity" evidence="1">
    <location>
        <begin position="1"/>
        <end position="23"/>
    </location>
</feature>
<dbReference type="EMBL" id="QXFY01006718">
    <property type="protein sequence ID" value="KAE9267942.1"/>
    <property type="molecule type" value="Genomic_DNA"/>
</dbReference>